<name>A0A6J5LYS0_9CAUD</name>
<dbReference type="EMBL" id="LR796341">
    <property type="protein sequence ID" value="CAB4138207.1"/>
    <property type="molecule type" value="Genomic_DNA"/>
</dbReference>
<accession>A0A6J5LYS0</accession>
<reference evidence="1" key="1">
    <citation type="submission" date="2020-04" db="EMBL/GenBank/DDBJ databases">
        <authorList>
            <person name="Chiriac C."/>
            <person name="Salcher M."/>
            <person name="Ghai R."/>
            <person name="Kavagutti S V."/>
        </authorList>
    </citation>
    <scope>NUCLEOTIDE SEQUENCE</scope>
</reference>
<proteinExistence type="predicted"/>
<organism evidence="1">
    <name type="scientific">uncultured Caudovirales phage</name>
    <dbReference type="NCBI Taxonomy" id="2100421"/>
    <lineage>
        <taxon>Viruses</taxon>
        <taxon>Duplodnaviria</taxon>
        <taxon>Heunggongvirae</taxon>
        <taxon>Uroviricota</taxon>
        <taxon>Caudoviricetes</taxon>
        <taxon>Peduoviridae</taxon>
        <taxon>Maltschvirus</taxon>
        <taxon>Maltschvirus maltsch</taxon>
    </lineage>
</organism>
<evidence type="ECO:0000313" key="1">
    <source>
        <dbReference type="EMBL" id="CAB4138207.1"/>
    </source>
</evidence>
<sequence>MNISWVLSNGLIPDPELDLQQLKDIGPFWGGWQTWRSCGTDNVICNDFDRAQSLIARKFNEGCNFYIPNNIYQSLDHPSRVKLYDGTTNLDLDNKEEIIAMHLAASQSDIVLLLGFDWQPKTKQADRLQEHLAQNYRNLIRQVMSENSLVQWVLIDHKSKLMLEIQDLPNLTQDTLKSVLKMLSS</sequence>
<gene>
    <name evidence="1" type="ORF">UFOVP328_400</name>
</gene>
<protein>
    <submittedName>
        <fullName evidence="1">Uncharacterized protein</fullName>
    </submittedName>
</protein>